<dbReference type="Pfam" id="PF00822">
    <property type="entry name" value="PMP22_Claudin"/>
    <property type="match status" value="1"/>
</dbReference>
<evidence type="ECO:0000256" key="3">
    <source>
        <dbReference type="ARBA" id="ARBA00022692"/>
    </source>
</evidence>
<feature type="transmembrane region" description="Helical" evidence="6">
    <location>
        <begin position="205"/>
        <end position="228"/>
    </location>
</feature>
<dbReference type="InterPro" id="IPR004032">
    <property type="entry name" value="PMP22_EMP_MP20"/>
</dbReference>
<evidence type="ECO:0000313" key="8">
    <source>
        <dbReference type="Proteomes" id="UP000250572"/>
    </source>
</evidence>
<comment type="caution">
    <text evidence="6">Lacks conserved residue(s) required for the propagation of feature annotation.</text>
</comment>
<dbReference type="Gene3D" id="1.20.140.150">
    <property type="match status" value="1"/>
</dbReference>
<dbReference type="EMBL" id="NHOQ01002357">
    <property type="protein sequence ID" value="PWA17831.1"/>
    <property type="molecule type" value="Genomic_DNA"/>
</dbReference>
<dbReference type="PANTHER" id="PTHR10671">
    <property type="entry name" value="EPITHELIAL MEMBRANE PROTEIN-RELATED"/>
    <property type="match status" value="1"/>
</dbReference>
<comment type="caution">
    <text evidence="7">The sequence shown here is derived from an EMBL/GenBank/DDBJ whole genome shotgun (WGS) entry which is preliminary data.</text>
</comment>
<accession>A0A315V349</accession>
<dbReference type="PRINTS" id="PR01453">
    <property type="entry name" value="EPMEMFAMILY"/>
</dbReference>
<dbReference type="PROSITE" id="PS01221">
    <property type="entry name" value="PMP22_1"/>
    <property type="match status" value="1"/>
</dbReference>
<proteinExistence type="inferred from homology"/>
<dbReference type="InterPro" id="IPR050579">
    <property type="entry name" value="PMP-22/EMP/MP20-like"/>
</dbReference>
<keyword evidence="4 6" id="KW-1133">Transmembrane helix</keyword>
<name>A0A315V349_GAMAF</name>
<dbReference type="GO" id="GO:0005886">
    <property type="term" value="C:plasma membrane"/>
    <property type="evidence" value="ECO:0007669"/>
    <property type="project" value="TreeGrafter"/>
</dbReference>
<evidence type="ECO:0000256" key="1">
    <source>
        <dbReference type="ARBA" id="ARBA00004141"/>
    </source>
</evidence>
<evidence type="ECO:0000256" key="6">
    <source>
        <dbReference type="RuleBase" id="RU363088"/>
    </source>
</evidence>
<protein>
    <submittedName>
        <fullName evidence="7">Uncharacterized protein</fullName>
    </submittedName>
</protein>
<evidence type="ECO:0000256" key="5">
    <source>
        <dbReference type="ARBA" id="ARBA00023136"/>
    </source>
</evidence>
<reference evidence="7 8" key="1">
    <citation type="journal article" date="2018" name="G3 (Bethesda)">
        <title>A High-Quality Reference Genome for the Invasive Mosquitofish Gambusia affinis Using a Chicago Library.</title>
        <authorList>
            <person name="Hoffberg S.L."/>
            <person name="Troendle N.J."/>
            <person name="Glenn T.C."/>
            <person name="Mahmud O."/>
            <person name="Louha S."/>
            <person name="Chalopin D."/>
            <person name="Bennetzen J.L."/>
            <person name="Mauricio R."/>
        </authorList>
    </citation>
    <scope>NUCLEOTIDE SEQUENCE [LARGE SCALE GENOMIC DNA]</scope>
    <source>
        <strain evidence="7">NE01/NJP1002.9</strain>
        <tissue evidence="7">Muscle</tissue>
    </source>
</reference>
<organism evidence="7 8">
    <name type="scientific">Gambusia affinis</name>
    <name type="common">Western mosquitofish</name>
    <name type="synonym">Heterandria affinis</name>
    <dbReference type="NCBI Taxonomy" id="33528"/>
    <lineage>
        <taxon>Eukaryota</taxon>
        <taxon>Metazoa</taxon>
        <taxon>Chordata</taxon>
        <taxon>Craniata</taxon>
        <taxon>Vertebrata</taxon>
        <taxon>Euteleostomi</taxon>
        <taxon>Actinopterygii</taxon>
        <taxon>Neopterygii</taxon>
        <taxon>Teleostei</taxon>
        <taxon>Neoteleostei</taxon>
        <taxon>Acanthomorphata</taxon>
        <taxon>Ovalentaria</taxon>
        <taxon>Atherinomorphae</taxon>
        <taxon>Cyprinodontiformes</taxon>
        <taxon>Poeciliidae</taxon>
        <taxon>Poeciliinae</taxon>
        <taxon>Gambusia</taxon>
    </lineage>
</organism>
<dbReference type="AlphaFoldDB" id="A0A315V349"/>
<keyword evidence="5 6" id="KW-0472">Membrane</keyword>
<feature type="transmembrane region" description="Helical" evidence="6">
    <location>
        <begin position="6"/>
        <end position="27"/>
    </location>
</feature>
<keyword evidence="8" id="KW-1185">Reference proteome</keyword>
<feature type="transmembrane region" description="Helical" evidence="6">
    <location>
        <begin position="240"/>
        <end position="264"/>
    </location>
</feature>
<dbReference type="PANTHER" id="PTHR10671:SF7">
    <property type="entry name" value="PERIPHERAL MYELIN PROTEIN 22"/>
    <property type="match status" value="1"/>
</dbReference>
<feature type="transmembrane region" description="Helical" evidence="6">
    <location>
        <begin position="276"/>
        <end position="296"/>
    </location>
</feature>
<comment type="similarity">
    <text evidence="2 6">Belongs to the PMP-22/EMP/MP20 family.</text>
</comment>
<sequence length="300" mass="34031">MASAFLLVSPPSFSFLLQTMCVVFHWLEIYKPNRDLGGFNILLGKPQHPQRHTELLHLAAHSPGSSQQSHSFLCLLTNHRNPSDRAKNFKSRLSCHSAEMRDSETWPAVASSKTKQRRTKLTHGGSAYWNIFPHIWIEFDCSSVSNMLCILLGVLALHLLVFILLIVSTASSQWTVEAQGHTDLWYNCHSVSQGYRCSQASNEDWIQAVQALMILAVVFCFVSLLAFAYQLFRLFKGGRFYFTSIFQILASVFVMCAAIIYTVMRPDSDKDYGYSYVLAWVAFPLSLISGLIYLILRKKD</sequence>
<evidence type="ECO:0000256" key="2">
    <source>
        <dbReference type="ARBA" id="ARBA00006864"/>
    </source>
</evidence>
<evidence type="ECO:0000256" key="4">
    <source>
        <dbReference type="ARBA" id="ARBA00022989"/>
    </source>
</evidence>
<comment type="subcellular location">
    <subcellularLocation>
        <location evidence="1 6">Membrane</location>
        <topology evidence="1 6">Multi-pass membrane protein</topology>
    </subcellularLocation>
</comment>
<feature type="transmembrane region" description="Helical" evidence="6">
    <location>
        <begin position="147"/>
        <end position="167"/>
    </location>
</feature>
<gene>
    <name evidence="7" type="ORF">CCH79_00008354</name>
</gene>
<dbReference type="InterPro" id="IPR004031">
    <property type="entry name" value="PMP22/EMP/MP20/Claudin"/>
</dbReference>
<evidence type="ECO:0000313" key="7">
    <source>
        <dbReference type="EMBL" id="PWA17831.1"/>
    </source>
</evidence>
<keyword evidence="3 6" id="KW-0812">Transmembrane</keyword>
<dbReference type="Proteomes" id="UP000250572">
    <property type="component" value="Unassembled WGS sequence"/>
</dbReference>